<dbReference type="OrthoDB" id="299164at2759"/>
<keyword evidence="3" id="KW-1185">Reference proteome</keyword>
<evidence type="ECO:0000313" key="3">
    <source>
        <dbReference type="Proteomes" id="UP000692954"/>
    </source>
</evidence>
<reference evidence="2" key="1">
    <citation type="submission" date="2021-01" db="EMBL/GenBank/DDBJ databases">
        <authorList>
            <consortium name="Genoscope - CEA"/>
            <person name="William W."/>
        </authorList>
    </citation>
    <scope>NUCLEOTIDE SEQUENCE</scope>
</reference>
<proteinExistence type="predicted"/>
<dbReference type="AlphaFoldDB" id="A0A8S1P908"/>
<dbReference type="EMBL" id="CAJJDN010000071">
    <property type="protein sequence ID" value="CAD8099238.1"/>
    <property type="molecule type" value="Genomic_DNA"/>
</dbReference>
<comment type="caution">
    <text evidence="2">The sequence shown here is derived from an EMBL/GenBank/DDBJ whole genome shotgun (WGS) entry which is preliminary data.</text>
</comment>
<accession>A0A8S1P908</accession>
<name>A0A8S1P908_9CILI</name>
<sequence>MYLEFDEDFYQIQNYVKQVNSNLVVLPQDNVESEIELFEKMILQIKIYGSKIIELYQSLDEICPTDRQIEAFIPQAKIEQIDYDQVWLALNKGFVNDTYKAMDLMQQLDYTIKLNQSQQGKFIEFLQITCRAKDRELEKLSQLFPNQYPQSYFKQIEHLTEMLHQYSQMVPLLVQENENLRQEIENSKNYDSEGKNNEISQLRLHLQNIEKQLIETQSQNEYYQQMIKAEEQVRQNKTQLQMLQIDNQDLLFKNNTFQEEIKNYQDQIKTQNESFDRMQLEYKKIIQKKNQQIQEMEEKKNNLDLTIKNNNQVDIDLIQSKIQQFKSLYEQKIKHLTGTITYLESENFKLKDLVRSSAQEVDSLRLQIEKIISSNNKKTLKLPKKSQQEYVQLYQKYQEVVEKNEQLSQQLYSQILDGSVLSHI</sequence>
<organism evidence="2 3">
    <name type="scientific">Paramecium sonneborni</name>
    <dbReference type="NCBI Taxonomy" id="65129"/>
    <lineage>
        <taxon>Eukaryota</taxon>
        <taxon>Sar</taxon>
        <taxon>Alveolata</taxon>
        <taxon>Ciliophora</taxon>
        <taxon>Intramacronucleata</taxon>
        <taxon>Oligohymenophorea</taxon>
        <taxon>Peniculida</taxon>
        <taxon>Parameciidae</taxon>
        <taxon>Paramecium</taxon>
    </lineage>
</organism>
<dbReference type="Proteomes" id="UP000692954">
    <property type="component" value="Unassembled WGS sequence"/>
</dbReference>
<gene>
    <name evidence="2" type="ORF">PSON_ATCC_30995.1.T0710216</name>
</gene>
<protein>
    <submittedName>
        <fullName evidence="2">Uncharacterized protein</fullName>
    </submittedName>
</protein>
<evidence type="ECO:0000256" key="1">
    <source>
        <dbReference type="SAM" id="Coils"/>
    </source>
</evidence>
<feature type="coiled-coil region" evidence="1">
    <location>
        <begin position="192"/>
        <end position="313"/>
    </location>
</feature>
<evidence type="ECO:0000313" key="2">
    <source>
        <dbReference type="EMBL" id="CAD8099238.1"/>
    </source>
</evidence>
<keyword evidence="1" id="KW-0175">Coiled coil</keyword>